<proteinExistence type="predicted"/>
<dbReference type="InterPro" id="IPR029058">
    <property type="entry name" value="AB_hydrolase_fold"/>
</dbReference>
<comment type="caution">
    <text evidence="1">The sequence shown here is derived from an EMBL/GenBank/DDBJ whole genome shotgun (WGS) entry which is preliminary data.</text>
</comment>
<dbReference type="Gene3D" id="3.40.50.1820">
    <property type="entry name" value="alpha/beta hydrolase"/>
    <property type="match status" value="1"/>
</dbReference>
<protein>
    <submittedName>
        <fullName evidence="1">2-succinyl-6-hydroxy-24-cyclohexadiene-1-carboxylate synthase</fullName>
    </submittedName>
</protein>
<evidence type="ECO:0000313" key="1">
    <source>
        <dbReference type="EMBL" id="KAF4468418.1"/>
    </source>
</evidence>
<evidence type="ECO:0000313" key="2">
    <source>
        <dbReference type="Proteomes" id="UP000554235"/>
    </source>
</evidence>
<keyword evidence="2" id="KW-1185">Reference proteome</keyword>
<accession>A0A8H4LIR0</accession>
<dbReference type="SUPFAM" id="SSF53474">
    <property type="entry name" value="alpha/beta-Hydrolases"/>
    <property type="match status" value="1"/>
</dbReference>
<dbReference type="AlphaFoldDB" id="A0A8H4LIR0"/>
<dbReference type="Proteomes" id="UP000554235">
    <property type="component" value="Unassembled WGS sequence"/>
</dbReference>
<name>A0A8H4LIR0_9HYPO</name>
<dbReference type="OrthoDB" id="190201at2759"/>
<dbReference type="EMBL" id="JAADYS010000616">
    <property type="protein sequence ID" value="KAF4468418.1"/>
    <property type="molecule type" value="Genomic_DNA"/>
</dbReference>
<gene>
    <name evidence="1" type="ORF">FALBO_4696</name>
</gene>
<organism evidence="1 2">
    <name type="scientific">Fusarium albosuccineum</name>
    <dbReference type="NCBI Taxonomy" id="1237068"/>
    <lineage>
        <taxon>Eukaryota</taxon>
        <taxon>Fungi</taxon>
        <taxon>Dikarya</taxon>
        <taxon>Ascomycota</taxon>
        <taxon>Pezizomycotina</taxon>
        <taxon>Sordariomycetes</taxon>
        <taxon>Hypocreomycetidae</taxon>
        <taxon>Hypocreales</taxon>
        <taxon>Nectriaceae</taxon>
        <taxon>Fusarium</taxon>
        <taxon>Fusarium decemcellulare species complex</taxon>
    </lineage>
</organism>
<sequence length="169" mass="18853">MGGLVAVLLAQRQPSSILSLTSIKGNLAPEDCFLSRQILEYPAEEADEEAFVDEFVTRTRQSGLYGSGLYAASFRAKVQAGAVRPTFESMVEFTDEANLLQIFEGFTFPRMCMFGEQYASLSYLPRLIQAGVEVSEIAHSGHFVLYSNPVAAWERMAQFLARVEYFGRQ</sequence>
<reference evidence="1 2" key="1">
    <citation type="submission" date="2020-01" db="EMBL/GenBank/DDBJ databases">
        <title>Identification and distribution of gene clusters putatively required for synthesis of sphingolipid metabolism inhibitors in phylogenetically diverse species of the filamentous fungus Fusarium.</title>
        <authorList>
            <person name="Kim H.-S."/>
            <person name="Busman M."/>
            <person name="Brown D.W."/>
            <person name="Divon H."/>
            <person name="Uhlig S."/>
            <person name="Proctor R.H."/>
        </authorList>
    </citation>
    <scope>NUCLEOTIDE SEQUENCE [LARGE SCALE GENOMIC DNA]</scope>
    <source>
        <strain evidence="1 2">NRRL 20459</strain>
    </source>
</reference>